<dbReference type="InterPro" id="IPR036890">
    <property type="entry name" value="HATPase_C_sf"/>
</dbReference>
<evidence type="ECO:0000256" key="7">
    <source>
        <dbReference type="ARBA" id="ARBA00022840"/>
    </source>
</evidence>
<keyword evidence="6 15" id="KW-0418">Kinase</keyword>
<dbReference type="Pfam" id="PF02518">
    <property type="entry name" value="HATPase_c"/>
    <property type="match status" value="1"/>
</dbReference>
<dbReference type="Pfam" id="PF01627">
    <property type="entry name" value="Hpt"/>
    <property type="match status" value="1"/>
</dbReference>
<dbReference type="SUPFAM" id="SSF55874">
    <property type="entry name" value="ATPase domain of HSP90 chaperone/DNA topoisomerase II/histidine kinase"/>
    <property type="match status" value="1"/>
</dbReference>
<dbReference type="SUPFAM" id="SSF52172">
    <property type="entry name" value="CheY-like"/>
    <property type="match status" value="1"/>
</dbReference>
<sequence length="712" mass="80332">MYMLSSIPEIEWYLAVSYPQPGILALNRTMNVVFFFMLFLILLLFIIMNIFQSRSENTFAKQNLQLIEANRKAEAASQAKSDFLAKMSHEIRTPMNAITGMSELLLRWQLPEEALEQVQDIKRASSNLISIINDILDFSKIEAGRMEIIPVKYLLSSLINDTVSIIRMRIMEKPIRFFTNIDSNIPNGLVGDEVRLRQILLNLLSNTVKYTDRGHISVTFTEDRRDEETVWLKISITDTGHGIKPEDQEKLFGDFVQVNAKKSSIEGTGLGLVITKRLCMAMGGDISMESEYGKGSVFTVIIPQGIYAKEPFAMIENAQSKKILVYEGRSVYAESVAWSLRNMNVPHTLVKDIDAFTKALRQDDWFYVFSGYGLYDKIKLAMEKYATDFPDKKTPPLALMLEWGTEPRINNVRFISLPVQALSIANILNGKADSQNYFESANRFSVIRFTIPEARILVVDDIYTNLKVAEGFLMPYNAIVDTSLSGLTALEMVKKVNYDLIFMDHMMPEMDGIETTAAIRAWENENGNPKKVPIIALTANAVSGMKEIFIGKGFNDFLTKPIDIAEFDDMLDRWIPKEKKKSGTEITPPVVSAGALSLNIPGVNTEKALNKLGGKTELYNKMLKLFCKDTDERLPKTTLPNPDNMPEFVRHVHSFKSSLASIGAFEISSLAAQLEAAGKNEDLEFIEENLAIFTKQMMELADNIKIVLENNR</sequence>
<dbReference type="GO" id="GO:0005886">
    <property type="term" value="C:plasma membrane"/>
    <property type="evidence" value="ECO:0007669"/>
    <property type="project" value="UniProtKB-SubCell"/>
</dbReference>
<dbReference type="SUPFAM" id="SSF47384">
    <property type="entry name" value="Homodimeric domain of signal transducing histidine kinase"/>
    <property type="match status" value="1"/>
</dbReference>
<dbReference type="PANTHER" id="PTHR45339:SF5">
    <property type="entry name" value="HISTIDINE KINASE"/>
    <property type="match status" value="1"/>
</dbReference>
<dbReference type="SMART" id="SM00388">
    <property type="entry name" value="HisKA"/>
    <property type="match status" value="1"/>
</dbReference>
<organism evidence="15">
    <name type="scientific">uncultured bacterium contig00049</name>
    <dbReference type="NCBI Taxonomy" id="1181534"/>
    <lineage>
        <taxon>Bacteria</taxon>
        <taxon>environmental samples</taxon>
    </lineage>
</organism>
<evidence type="ECO:0000256" key="11">
    <source>
        <dbReference type="PROSITE-ProRule" id="PRU00169"/>
    </source>
</evidence>
<protein>
    <recommendedName>
        <fullName evidence="10">Sensory/regulatory protein RpfC</fullName>
        <ecNumber evidence="2">2.7.13.3</ecNumber>
    </recommendedName>
</protein>
<feature type="transmembrane region" description="Helical" evidence="12">
    <location>
        <begin position="32"/>
        <end position="51"/>
    </location>
</feature>
<dbReference type="GO" id="GO:0000155">
    <property type="term" value="F:phosphorelay sensor kinase activity"/>
    <property type="evidence" value="ECO:0007669"/>
    <property type="project" value="InterPro"/>
</dbReference>
<dbReference type="InterPro" id="IPR003594">
    <property type="entry name" value="HATPase_dom"/>
</dbReference>
<dbReference type="InterPro" id="IPR036641">
    <property type="entry name" value="HPT_dom_sf"/>
</dbReference>
<proteinExistence type="predicted"/>
<feature type="domain" description="Response regulatory" evidence="14">
    <location>
        <begin position="455"/>
        <end position="575"/>
    </location>
</feature>
<dbReference type="InterPro" id="IPR003661">
    <property type="entry name" value="HisK_dim/P_dom"/>
</dbReference>
<dbReference type="InterPro" id="IPR008207">
    <property type="entry name" value="Sig_transdc_His_kin_Hpt_dom"/>
</dbReference>
<evidence type="ECO:0000259" key="13">
    <source>
        <dbReference type="PROSITE" id="PS50109"/>
    </source>
</evidence>
<keyword evidence="12" id="KW-0812">Transmembrane</keyword>
<dbReference type="FunFam" id="1.10.287.130:FF:000002">
    <property type="entry name" value="Two-component osmosensing histidine kinase"/>
    <property type="match status" value="1"/>
</dbReference>
<dbReference type="Gene3D" id="1.20.120.160">
    <property type="entry name" value="HPT domain"/>
    <property type="match status" value="1"/>
</dbReference>
<keyword evidence="7" id="KW-0067">ATP-binding</keyword>
<name>A0A806JYP8_9BACT</name>
<evidence type="ECO:0000256" key="8">
    <source>
        <dbReference type="ARBA" id="ARBA00023012"/>
    </source>
</evidence>
<evidence type="ECO:0000313" key="15">
    <source>
        <dbReference type="EMBL" id="AGS52161.1"/>
    </source>
</evidence>
<feature type="domain" description="Histidine kinase" evidence="13">
    <location>
        <begin position="86"/>
        <end position="306"/>
    </location>
</feature>
<dbReference type="Gene3D" id="3.30.565.10">
    <property type="entry name" value="Histidine kinase-like ATPase, C-terminal domain"/>
    <property type="match status" value="1"/>
</dbReference>
<dbReference type="SUPFAM" id="SSF47226">
    <property type="entry name" value="Histidine-containing phosphotransfer domain, HPT domain"/>
    <property type="match status" value="1"/>
</dbReference>
<dbReference type="GO" id="GO:0005524">
    <property type="term" value="F:ATP binding"/>
    <property type="evidence" value="ECO:0007669"/>
    <property type="project" value="UniProtKB-KW"/>
</dbReference>
<dbReference type="CDD" id="cd00082">
    <property type="entry name" value="HisKA"/>
    <property type="match status" value="1"/>
</dbReference>
<feature type="modified residue" description="4-aspartylphosphate" evidence="11">
    <location>
        <position position="504"/>
    </location>
</feature>
<dbReference type="Gene3D" id="1.10.287.130">
    <property type="match status" value="1"/>
</dbReference>
<dbReference type="AlphaFoldDB" id="A0A806JYP8"/>
<keyword evidence="4" id="KW-0808">Transferase</keyword>
<dbReference type="EMBL" id="JQ844184">
    <property type="protein sequence ID" value="AGS52161.1"/>
    <property type="molecule type" value="Genomic_DNA"/>
</dbReference>
<keyword evidence="12" id="KW-1133">Transmembrane helix</keyword>
<comment type="subunit">
    <text evidence="9">At low DSF concentrations, interacts with RpfF.</text>
</comment>
<evidence type="ECO:0000256" key="1">
    <source>
        <dbReference type="ARBA" id="ARBA00000085"/>
    </source>
</evidence>
<dbReference type="CDD" id="cd16922">
    <property type="entry name" value="HATPase_EvgS-ArcB-TorS-like"/>
    <property type="match status" value="1"/>
</dbReference>
<keyword evidence="5" id="KW-0547">Nucleotide-binding</keyword>
<dbReference type="InterPro" id="IPR005467">
    <property type="entry name" value="His_kinase_dom"/>
</dbReference>
<evidence type="ECO:0000256" key="2">
    <source>
        <dbReference type="ARBA" id="ARBA00012438"/>
    </source>
</evidence>
<accession>A0A806JYP8</accession>
<evidence type="ECO:0000256" key="12">
    <source>
        <dbReference type="SAM" id="Phobius"/>
    </source>
</evidence>
<dbReference type="Pfam" id="PF00512">
    <property type="entry name" value="HisKA"/>
    <property type="match status" value="1"/>
</dbReference>
<dbReference type="InterPro" id="IPR001789">
    <property type="entry name" value="Sig_transdc_resp-reg_receiver"/>
</dbReference>
<evidence type="ECO:0000256" key="9">
    <source>
        <dbReference type="ARBA" id="ARBA00064003"/>
    </source>
</evidence>
<dbReference type="Gene3D" id="3.40.50.2300">
    <property type="match status" value="1"/>
</dbReference>
<dbReference type="SMART" id="SM00448">
    <property type="entry name" value="REC"/>
    <property type="match status" value="1"/>
</dbReference>
<dbReference type="PROSITE" id="PS50109">
    <property type="entry name" value="HIS_KIN"/>
    <property type="match status" value="1"/>
</dbReference>
<dbReference type="PROSITE" id="PS50110">
    <property type="entry name" value="RESPONSE_REGULATORY"/>
    <property type="match status" value="1"/>
</dbReference>
<comment type="catalytic activity">
    <reaction evidence="1">
        <text>ATP + protein L-histidine = ADP + protein N-phospho-L-histidine.</text>
        <dbReference type="EC" id="2.7.13.3"/>
    </reaction>
</comment>
<dbReference type="InterPro" id="IPR036097">
    <property type="entry name" value="HisK_dim/P_sf"/>
</dbReference>
<evidence type="ECO:0000256" key="3">
    <source>
        <dbReference type="ARBA" id="ARBA00022553"/>
    </source>
</evidence>
<dbReference type="CDD" id="cd17546">
    <property type="entry name" value="REC_hyHK_CKI1_RcsC-like"/>
    <property type="match status" value="1"/>
</dbReference>
<dbReference type="CDD" id="cd00088">
    <property type="entry name" value="HPT"/>
    <property type="match status" value="1"/>
</dbReference>
<evidence type="ECO:0000256" key="10">
    <source>
        <dbReference type="ARBA" id="ARBA00068150"/>
    </source>
</evidence>
<dbReference type="PRINTS" id="PR00344">
    <property type="entry name" value="BCTRLSENSOR"/>
</dbReference>
<evidence type="ECO:0000256" key="4">
    <source>
        <dbReference type="ARBA" id="ARBA00022679"/>
    </source>
</evidence>
<dbReference type="InterPro" id="IPR011006">
    <property type="entry name" value="CheY-like_superfamily"/>
</dbReference>
<dbReference type="Pfam" id="PF00072">
    <property type="entry name" value="Response_reg"/>
    <property type="match status" value="1"/>
</dbReference>
<evidence type="ECO:0000259" key="14">
    <source>
        <dbReference type="PROSITE" id="PS50110"/>
    </source>
</evidence>
<keyword evidence="8" id="KW-0902">Two-component regulatory system</keyword>
<dbReference type="InterPro" id="IPR004358">
    <property type="entry name" value="Sig_transdc_His_kin-like_C"/>
</dbReference>
<dbReference type="EC" id="2.7.13.3" evidence="2"/>
<evidence type="ECO:0000256" key="5">
    <source>
        <dbReference type="ARBA" id="ARBA00022741"/>
    </source>
</evidence>
<dbReference type="FunFam" id="3.30.565.10:FF:000010">
    <property type="entry name" value="Sensor histidine kinase RcsC"/>
    <property type="match status" value="1"/>
</dbReference>
<evidence type="ECO:0000256" key="6">
    <source>
        <dbReference type="ARBA" id="ARBA00022777"/>
    </source>
</evidence>
<dbReference type="SMART" id="SM00387">
    <property type="entry name" value="HATPase_c"/>
    <property type="match status" value="1"/>
</dbReference>
<keyword evidence="3 11" id="KW-0597">Phosphoprotein</keyword>
<keyword evidence="12" id="KW-0472">Membrane</keyword>
<dbReference type="PANTHER" id="PTHR45339">
    <property type="entry name" value="HYBRID SIGNAL TRANSDUCTION HISTIDINE KINASE J"/>
    <property type="match status" value="1"/>
</dbReference>
<reference evidence="15" key="1">
    <citation type="submission" date="2012-03" db="EMBL/GenBank/DDBJ databases">
        <title>Functional metagenomics reveals considerable lignocellulase gene clusters in the gut microbiome of a wood-feeding higher termite.</title>
        <authorList>
            <person name="Liu N."/>
        </authorList>
    </citation>
    <scope>NUCLEOTIDE SEQUENCE</scope>
</reference>